<dbReference type="SUPFAM" id="SSF48264">
    <property type="entry name" value="Cytochrome P450"/>
    <property type="match status" value="1"/>
</dbReference>
<keyword evidence="7 10" id="KW-0408">Iron</keyword>
<dbReference type="GO" id="GO:0005506">
    <property type="term" value="F:iron ion binding"/>
    <property type="evidence" value="ECO:0007669"/>
    <property type="project" value="InterPro"/>
</dbReference>
<keyword evidence="8 11" id="KW-0503">Monooxygenase</keyword>
<dbReference type="InterPro" id="IPR017972">
    <property type="entry name" value="Cyt_P450_CS"/>
</dbReference>
<evidence type="ECO:0000256" key="1">
    <source>
        <dbReference type="ARBA" id="ARBA00001971"/>
    </source>
</evidence>
<keyword evidence="4 10" id="KW-0349">Heme</keyword>
<keyword evidence="9" id="KW-0472">Membrane</keyword>
<dbReference type="InterPro" id="IPR001128">
    <property type="entry name" value="Cyt_P450"/>
</dbReference>
<dbReference type="AlphaFoldDB" id="A0A6P9B7Z4"/>
<dbReference type="PRINTS" id="PR00463">
    <property type="entry name" value="EP450I"/>
</dbReference>
<dbReference type="KEGG" id="pgut:117660161"/>
<protein>
    <submittedName>
        <fullName evidence="14">Cytochrome P450 2C5-like</fullName>
    </submittedName>
</protein>
<dbReference type="GeneID" id="117660161"/>
<keyword evidence="13" id="KW-1185">Reference proteome</keyword>
<accession>A0A6P9B7Z4</accession>
<keyword evidence="12" id="KW-0732">Signal</keyword>
<dbReference type="InterPro" id="IPR002401">
    <property type="entry name" value="Cyt_P450_E_grp-I"/>
</dbReference>
<evidence type="ECO:0000256" key="8">
    <source>
        <dbReference type="ARBA" id="ARBA00023033"/>
    </source>
</evidence>
<feature type="signal peptide" evidence="12">
    <location>
        <begin position="1"/>
        <end position="21"/>
    </location>
</feature>
<dbReference type="GO" id="GO:0006805">
    <property type="term" value="P:xenobiotic metabolic process"/>
    <property type="evidence" value="ECO:0007669"/>
    <property type="project" value="TreeGrafter"/>
</dbReference>
<dbReference type="FunFam" id="1.10.630.10:FF:000004">
    <property type="entry name" value="cytochrome P450 2D15 isoform X1"/>
    <property type="match status" value="1"/>
</dbReference>
<evidence type="ECO:0000256" key="7">
    <source>
        <dbReference type="ARBA" id="ARBA00023004"/>
    </source>
</evidence>
<evidence type="ECO:0000256" key="2">
    <source>
        <dbReference type="ARBA" id="ARBA00004370"/>
    </source>
</evidence>
<proteinExistence type="inferred from homology"/>
<dbReference type="GO" id="GO:0016020">
    <property type="term" value="C:membrane"/>
    <property type="evidence" value="ECO:0007669"/>
    <property type="project" value="UniProtKB-SubCell"/>
</dbReference>
<comment type="subcellular location">
    <subcellularLocation>
        <location evidence="2">Membrane</location>
    </subcellularLocation>
</comment>
<evidence type="ECO:0000313" key="14">
    <source>
        <dbReference type="RefSeq" id="XP_034264125.1"/>
    </source>
</evidence>
<dbReference type="GO" id="GO:0005737">
    <property type="term" value="C:cytoplasm"/>
    <property type="evidence" value="ECO:0007669"/>
    <property type="project" value="TreeGrafter"/>
</dbReference>
<comment type="similarity">
    <text evidence="3 11">Belongs to the cytochrome P450 family.</text>
</comment>
<comment type="cofactor">
    <cofactor evidence="1 10">
        <name>heme</name>
        <dbReference type="ChEBI" id="CHEBI:30413"/>
    </cofactor>
</comment>
<dbReference type="PRINTS" id="PR00385">
    <property type="entry name" value="P450"/>
</dbReference>
<dbReference type="InParanoid" id="A0A6P9B7Z4"/>
<gene>
    <name evidence="14" type="primary">LOC117660161</name>
</gene>
<dbReference type="PROSITE" id="PS00086">
    <property type="entry name" value="CYTOCHROME_P450"/>
    <property type="match status" value="1"/>
</dbReference>
<dbReference type="GO" id="GO:0019373">
    <property type="term" value="P:epoxygenase P450 pathway"/>
    <property type="evidence" value="ECO:0007669"/>
    <property type="project" value="TreeGrafter"/>
</dbReference>
<dbReference type="OMA" id="EWIPGMA"/>
<dbReference type="PANTHER" id="PTHR24300">
    <property type="entry name" value="CYTOCHROME P450 508A4-RELATED"/>
    <property type="match status" value="1"/>
</dbReference>
<dbReference type="GO" id="GO:0016712">
    <property type="term" value="F:oxidoreductase activity, acting on paired donors, with incorporation or reduction of molecular oxygen, reduced flavin or flavoprotein as one donor, and incorporation of one atom of oxygen"/>
    <property type="evidence" value="ECO:0007669"/>
    <property type="project" value="TreeGrafter"/>
</dbReference>
<evidence type="ECO:0000313" key="13">
    <source>
        <dbReference type="Proteomes" id="UP001652622"/>
    </source>
</evidence>
<evidence type="ECO:0000256" key="12">
    <source>
        <dbReference type="SAM" id="SignalP"/>
    </source>
</evidence>
<reference evidence="14" key="1">
    <citation type="submission" date="2025-08" db="UniProtKB">
        <authorList>
            <consortium name="RefSeq"/>
        </authorList>
    </citation>
    <scope>IDENTIFICATION</scope>
    <source>
        <tissue evidence="14">Blood</tissue>
    </source>
</reference>
<dbReference type="Pfam" id="PF00067">
    <property type="entry name" value="p450"/>
    <property type="match status" value="1"/>
</dbReference>
<dbReference type="RefSeq" id="XP_034264125.1">
    <property type="nucleotide sequence ID" value="XM_034408234.2"/>
</dbReference>
<evidence type="ECO:0000256" key="4">
    <source>
        <dbReference type="ARBA" id="ARBA00022617"/>
    </source>
</evidence>
<evidence type="ECO:0000256" key="11">
    <source>
        <dbReference type="RuleBase" id="RU000461"/>
    </source>
</evidence>
<dbReference type="InterPro" id="IPR036396">
    <property type="entry name" value="Cyt_P450_sf"/>
</dbReference>
<name>A0A6P9B7Z4_PANGU</name>
<dbReference type="GO" id="GO:0020037">
    <property type="term" value="F:heme binding"/>
    <property type="evidence" value="ECO:0007669"/>
    <property type="project" value="InterPro"/>
</dbReference>
<evidence type="ECO:0000256" key="9">
    <source>
        <dbReference type="ARBA" id="ARBA00023136"/>
    </source>
</evidence>
<organism evidence="13 14">
    <name type="scientific">Pantherophis guttatus</name>
    <name type="common">Corn snake</name>
    <name type="synonym">Elaphe guttata</name>
    <dbReference type="NCBI Taxonomy" id="94885"/>
    <lineage>
        <taxon>Eukaryota</taxon>
        <taxon>Metazoa</taxon>
        <taxon>Chordata</taxon>
        <taxon>Craniata</taxon>
        <taxon>Vertebrata</taxon>
        <taxon>Euteleostomi</taxon>
        <taxon>Lepidosauria</taxon>
        <taxon>Squamata</taxon>
        <taxon>Bifurcata</taxon>
        <taxon>Unidentata</taxon>
        <taxon>Episquamata</taxon>
        <taxon>Toxicofera</taxon>
        <taxon>Serpentes</taxon>
        <taxon>Colubroidea</taxon>
        <taxon>Colubridae</taxon>
        <taxon>Colubrinae</taxon>
        <taxon>Pantherophis</taxon>
    </lineage>
</organism>
<sequence length="498" mass="57222">MELTWTGVLLLLCIFFTLISSFKMYKKKGQLPPGPTPWPILGNLFQRDVLPLYKHYQKLADKYGPVFTVWNGSIPMIALCGYEVVKDALVDHSEEFGGRIDIPAVRRIFQNKGLTTTDEKKWRELRRFTLSTLRDFGMGKKKKSERVQEEALCLVEEIATTKGQPFNPRRIFASAVSNVICAVIFGNRFDYKDKAFIEKQKIIESQIRHSVSFLGMVYNTFPKIVEFFPGPHKNIFAEIESICDYIHEKVDLHQKTLDPQNLRDYIDCFLLRLEKEQNPSEGIYTLEDLVIMVYGLFIAGTTTTSHALLCSLLVMAELPHIQAKVQHEIDEVIGTNRTPSMEDRLKMPFTNAVIHEVQRHQNGTLETYPRATTCDIKFHGYTIPKCMAIVPVFSSVHFDPLHWETPEKFNPNHFLDENGQFRKKDAFMPFSAGKRACPGEALARMELFLFFSALLQNFTFSLVGDTKDTDVMSFLKDFRNNQYPLIRAVKRSVDTCGQ</sequence>
<keyword evidence="5 10" id="KW-0479">Metal-binding</keyword>
<evidence type="ECO:0000256" key="5">
    <source>
        <dbReference type="ARBA" id="ARBA00022723"/>
    </source>
</evidence>
<dbReference type="InterPro" id="IPR050182">
    <property type="entry name" value="Cytochrome_P450_fam2"/>
</dbReference>
<evidence type="ECO:0000256" key="6">
    <source>
        <dbReference type="ARBA" id="ARBA00023002"/>
    </source>
</evidence>
<evidence type="ECO:0000256" key="10">
    <source>
        <dbReference type="PIRSR" id="PIRSR602401-1"/>
    </source>
</evidence>
<dbReference type="Gene3D" id="1.10.630.10">
    <property type="entry name" value="Cytochrome P450"/>
    <property type="match status" value="1"/>
</dbReference>
<dbReference type="Proteomes" id="UP001652622">
    <property type="component" value="Unplaced"/>
</dbReference>
<feature type="binding site" description="axial binding residue" evidence="10">
    <location>
        <position position="437"/>
    </location>
    <ligand>
        <name>heme</name>
        <dbReference type="ChEBI" id="CHEBI:30413"/>
    </ligand>
    <ligandPart>
        <name>Fe</name>
        <dbReference type="ChEBI" id="CHEBI:18248"/>
    </ligandPart>
</feature>
<dbReference type="GO" id="GO:0008392">
    <property type="term" value="F:arachidonate epoxygenase activity"/>
    <property type="evidence" value="ECO:0007669"/>
    <property type="project" value="TreeGrafter"/>
</dbReference>
<keyword evidence="6 11" id="KW-0560">Oxidoreductase</keyword>
<evidence type="ECO:0000256" key="3">
    <source>
        <dbReference type="ARBA" id="ARBA00010617"/>
    </source>
</evidence>
<dbReference type="PANTHER" id="PTHR24300:SF389">
    <property type="entry name" value="CYTOCHROME P450 2C20"/>
    <property type="match status" value="1"/>
</dbReference>
<feature type="chain" id="PRO_5027605567" evidence="12">
    <location>
        <begin position="22"/>
        <end position="498"/>
    </location>
</feature>